<evidence type="ECO:0000313" key="1">
    <source>
        <dbReference type="EMBL" id="KAJ3750277.1"/>
    </source>
</evidence>
<dbReference type="AlphaFoldDB" id="A0A9W8U2P6"/>
<evidence type="ECO:0000313" key="2">
    <source>
        <dbReference type="Proteomes" id="UP001142393"/>
    </source>
</evidence>
<gene>
    <name evidence="1" type="ORF">DFH05DRAFT_1387060</name>
</gene>
<reference evidence="1 2" key="1">
    <citation type="journal article" date="2023" name="Proc. Natl. Acad. Sci. U.S.A.">
        <title>A global phylogenomic analysis of the shiitake genus Lentinula.</title>
        <authorList>
            <person name="Sierra-Patev S."/>
            <person name="Min B."/>
            <person name="Naranjo-Ortiz M."/>
            <person name="Looney B."/>
            <person name="Konkel Z."/>
            <person name="Slot J.C."/>
            <person name="Sakamoto Y."/>
            <person name="Steenwyk J.L."/>
            <person name="Rokas A."/>
            <person name="Carro J."/>
            <person name="Camarero S."/>
            <person name="Ferreira P."/>
            <person name="Molpeceres G."/>
            <person name="Ruiz-Duenas F.J."/>
            <person name="Serrano A."/>
            <person name="Henrissat B."/>
            <person name="Drula E."/>
            <person name="Hughes K.W."/>
            <person name="Mata J.L."/>
            <person name="Ishikawa N.K."/>
            <person name="Vargas-Isla R."/>
            <person name="Ushijima S."/>
            <person name="Smith C.A."/>
            <person name="Donoghue J."/>
            <person name="Ahrendt S."/>
            <person name="Andreopoulos W."/>
            <person name="He G."/>
            <person name="LaButti K."/>
            <person name="Lipzen A."/>
            <person name="Ng V."/>
            <person name="Riley R."/>
            <person name="Sandor L."/>
            <person name="Barry K."/>
            <person name="Martinez A.T."/>
            <person name="Xiao Y."/>
            <person name="Gibbons J.G."/>
            <person name="Terashima K."/>
            <person name="Grigoriev I.V."/>
            <person name="Hibbett D."/>
        </authorList>
    </citation>
    <scope>NUCLEOTIDE SEQUENCE [LARGE SCALE GENOMIC DNA]</scope>
    <source>
        <strain evidence="1 2">TFB7810</strain>
    </source>
</reference>
<accession>A0A9W8U2P6</accession>
<dbReference type="Proteomes" id="UP001142393">
    <property type="component" value="Unassembled WGS sequence"/>
</dbReference>
<dbReference type="EMBL" id="JANVFU010000001">
    <property type="protein sequence ID" value="KAJ3750277.1"/>
    <property type="molecule type" value="Genomic_DNA"/>
</dbReference>
<dbReference type="Gene3D" id="3.80.10.10">
    <property type="entry name" value="Ribonuclease Inhibitor"/>
    <property type="match status" value="1"/>
</dbReference>
<protein>
    <submittedName>
        <fullName evidence="1">Uncharacterized protein</fullName>
    </submittedName>
</protein>
<keyword evidence="2" id="KW-1185">Reference proteome</keyword>
<proteinExistence type="predicted"/>
<name>A0A9W8U2P6_9AGAR</name>
<dbReference type="InterPro" id="IPR032675">
    <property type="entry name" value="LRR_dom_sf"/>
</dbReference>
<comment type="caution">
    <text evidence="1">The sequence shown here is derived from an EMBL/GenBank/DDBJ whole genome shotgun (WGS) entry which is preliminary data.</text>
</comment>
<organism evidence="1 2">
    <name type="scientific">Lentinula detonsa</name>
    <dbReference type="NCBI Taxonomy" id="2804962"/>
    <lineage>
        <taxon>Eukaryota</taxon>
        <taxon>Fungi</taxon>
        <taxon>Dikarya</taxon>
        <taxon>Basidiomycota</taxon>
        <taxon>Agaricomycotina</taxon>
        <taxon>Agaricomycetes</taxon>
        <taxon>Agaricomycetidae</taxon>
        <taxon>Agaricales</taxon>
        <taxon>Marasmiineae</taxon>
        <taxon>Omphalotaceae</taxon>
        <taxon>Lentinula</taxon>
    </lineage>
</organism>
<sequence>MPSFLSLPVELRISIYGLYLLDLQHVSGNLQPRNTHFRLLHVCRQISYEAGRLANFRSYVSLIHEDQISAFNSITTVEAASRILHADVANDSRLVHASGHVRQNLSVPASELYLVLSKLVSLRRLRVFECHRSRPMKDFIVGARFTLQFEKAMFPSGSPPQLDSYELYLSPFKSPSRIFQVVSPNRVKNLRLSGECGLLLGTKLPRLTNLAICGVTGHHLDQHMEEYFAQSLLEEVRYRQGDKLGARFELRDHQLKSLVFGSASGLHKLVLLDCTRLSSSILTTCFRHLEQLQYLALSFVSAHELDSNFVAAFPTSLAVVKLGITNAWFSSPLLQEEHELCESFEESIIMRDPPLRSVHADLRDEVIVASSRGTRWMNIAKERKFALKLGPWEEDEIF</sequence>